<evidence type="ECO:0000313" key="2">
    <source>
        <dbReference type="Proteomes" id="UP000260680"/>
    </source>
</evidence>
<protein>
    <submittedName>
        <fullName evidence="1">Uncharacterized protein</fullName>
    </submittedName>
</protein>
<dbReference type="EMBL" id="QOHO01000039">
    <property type="protein sequence ID" value="RFZ78425.1"/>
    <property type="molecule type" value="Genomic_DNA"/>
</dbReference>
<organism evidence="1 2">
    <name type="scientific">Lacrimispora amygdalina</name>
    <dbReference type="NCBI Taxonomy" id="253257"/>
    <lineage>
        <taxon>Bacteria</taxon>
        <taxon>Bacillati</taxon>
        <taxon>Bacillota</taxon>
        <taxon>Clostridia</taxon>
        <taxon>Lachnospirales</taxon>
        <taxon>Lachnospiraceae</taxon>
        <taxon>Lacrimispora</taxon>
    </lineage>
</organism>
<gene>
    <name evidence="1" type="ORF">DS742_13430</name>
</gene>
<name>A0A3E2NBP1_9FIRM</name>
<dbReference type="RefSeq" id="WP_117417502.1">
    <property type="nucleotide sequence ID" value="NZ_QOHO01000039.1"/>
</dbReference>
<reference evidence="1 2" key="1">
    <citation type="submission" date="2018-07" db="EMBL/GenBank/DDBJ databases">
        <title>New species, Clostridium PI-S10-A1B.</title>
        <authorList>
            <person name="Krishna G."/>
            <person name="Summeta K."/>
            <person name="Shikha S."/>
            <person name="Prabhu P.B."/>
            <person name="Suresh K."/>
        </authorList>
    </citation>
    <scope>NUCLEOTIDE SEQUENCE [LARGE SCALE GENOMIC DNA]</scope>
    <source>
        <strain evidence="1 2">PI-S10-A1B</strain>
    </source>
</reference>
<dbReference type="OrthoDB" id="249246at2"/>
<accession>A0A3E2NBP1</accession>
<dbReference type="AlphaFoldDB" id="A0A3E2NBP1"/>
<dbReference type="Proteomes" id="UP000260680">
    <property type="component" value="Unassembled WGS sequence"/>
</dbReference>
<proteinExistence type="predicted"/>
<sequence length="190" mass="22207">MEYEDEQLAALKKQVRINQEVSIKEQGVYIGEEYINFQPVNILDKISIYLPETFIDMPEEIKKMKYPSDNRPEVIKTSLNTNVNFAFNWLDKKNYINQEEDLVLQLKSVLLRTNPAFIFYEEGEQKTSGGNTVRTFDFKSYGIDEQMYNMMCIITFHGGTLHGVFNCLDRDSDNWKKISEQVFQSATVLE</sequence>
<comment type="caution">
    <text evidence="1">The sequence shown here is derived from an EMBL/GenBank/DDBJ whole genome shotgun (WGS) entry which is preliminary data.</text>
</comment>
<evidence type="ECO:0000313" key="1">
    <source>
        <dbReference type="EMBL" id="RFZ78425.1"/>
    </source>
</evidence>